<sequence length="97" mass="11444">MCHLSDAEAWRHFDQTYTNLTVEPCNVRFGYVCARLFAPHEQYDRTYSCWLLILKPYNLSLGMCMSFEYMFLMMVIPGPSNPKHLIDVYLDPVIEEL</sequence>
<proteinExistence type="predicted"/>
<dbReference type="AlphaFoldDB" id="A0AAW2TXB2"/>
<reference evidence="1" key="2">
    <citation type="journal article" date="2024" name="Plant">
        <title>Genomic evolution and insights into agronomic trait innovations of Sesamum species.</title>
        <authorList>
            <person name="Miao H."/>
            <person name="Wang L."/>
            <person name="Qu L."/>
            <person name="Liu H."/>
            <person name="Sun Y."/>
            <person name="Le M."/>
            <person name="Wang Q."/>
            <person name="Wei S."/>
            <person name="Zheng Y."/>
            <person name="Lin W."/>
            <person name="Duan Y."/>
            <person name="Cao H."/>
            <person name="Xiong S."/>
            <person name="Wang X."/>
            <person name="Wei L."/>
            <person name="Li C."/>
            <person name="Ma Q."/>
            <person name="Ju M."/>
            <person name="Zhao R."/>
            <person name="Li G."/>
            <person name="Mu C."/>
            <person name="Tian Q."/>
            <person name="Mei H."/>
            <person name="Zhang T."/>
            <person name="Gao T."/>
            <person name="Zhang H."/>
        </authorList>
    </citation>
    <scope>NUCLEOTIDE SEQUENCE</scope>
    <source>
        <strain evidence="1">G02</strain>
    </source>
</reference>
<evidence type="ECO:0000313" key="1">
    <source>
        <dbReference type="EMBL" id="KAL0409641.1"/>
    </source>
</evidence>
<reference evidence="1" key="1">
    <citation type="submission" date="2020-06" db="EMBL/GenBank/DDBJ databases">
        <authorList>
            <person name="Li T."/>
            <person name="Hu X."/>
            <person name="Zhang T."/>
            <person name="Song X."/>
            <person name="Zhang H."/>
            <person name="Dai N."/>
            <person name="Sheng W."/>
            <person name="Hou X."/>
            <person name="Wei L."/>
        </authorList>
    </citation>
    <scope>NUCLEOTIDE SEQUENCE</scope>
    <source>
        <strain evidence="1">G02</strain>
        <tissue evidence="1">Leaf</tissue>
    </source>
</reference>
<gene>
    <name evidence="1" type="ORF">Sradi_1898500</name>
</gene>
<organism evidence="1">
    <name type="scientific">Sesamum radiatum</name>
    <name type="common">Black benniseed</name>
    <dbReference type="NCBI Taxonomy" id="300843"/>
    <lineage>
        <taxon>Eukaryota</taxon>
        <taxon>Viridiplantae</taxon>
        <taxon>Streptophyta</taxon>
        <taxon>Embryophyta</taxon>
        <taxon>Tracheophyta</taxon>
        <taxon>Spermatophyta</taxon>
        <taxon>Magnoliopsida</taxon>
        <taxon>eudicotyledons</taxon>
        <taxon>Gunneridae</taxon>
        <taxon>Pentapetalae</taxon>
        <taxon>asterids</taxon>
        <taxon>lamiids</taxon>
        <taxon>Lamiales</taxon>
        <taxon>Pedaliaceae</taxon>
        <taxon>Sesamum</taxon>
    </lineage>
</organism>
<dbReference type="Pfam" id="PF02992">
    <property type="entry name" value="Transposase_21"/>
    <property type="match status" value="1"/>
</dbReference>
<comment type="caution">
    <text evidence="1">The sequence shown here is derived from an EMBL/GenBank/DDBJ whole genome shotgun (WGS) entry which is preliminary data.</text>
</comment>
<accession>A0AAW2TXB2</accession>
<dbReference type="InterPro" id="IPR004242">
    <property type="entry name" value="Transposase_21"/>
</dbReference>
<dbReference type="EMBL" id="JACGWJ010000007">
    <property type="protein sequence ID" value="KAL0409641.1"/>
    <property type="molecule type" value="Genomic_DNA"/>
</dbReference>
<name>A0AAW2TXB2_SESRA</name>
<protein>
    <submittedName>
        <fullName evidence="1">Uncharacterized protein</fullName>
    </submittedName>
</protein>